<feature type="compositionally biased region" description="Polar residues" evidence="1">
    <location>
        <begin position="34"/>
        <end position="45"/>
    </location>
</feature>
<feature type="compositionally biased region" description="Low complexity" evidence="1">
    <location>
        <begin position="571"/>
        <end position="583"/>
    </location>
</feature>
<feature type="compositionally biased region" description="Basic and acidic residues" evidence="1">
    <location>
        <begin position="597"/>
        <end position="606"/>
    </location>
</feature>
<name>A0AA43TVQ3_9LECA</name>
<feature type="compositionally biased region" description="Basic and acidic residues" evidence="1">
    <location>
        <begin position="532"/>
        <end position="552"/>
    </location>
</feature>
<accession>A0AA43TVQ3</accession>
<evidence type="ECO:0000313" key="3">
    <source>
        <dbReference type="Proteomes" id="UP001161017"/>
    </source>
</evidence>
<feature type="region of interest" description="Disordered" evidence="1">
    <location>
        <begin position="1"/>
        <end position="168"/>
    </location>
</feature>
<gene>
    <name evidence="2" type="ORF">OHK93_000872</name>
</gene>
<feature type="compositionally biased region" description="Low complexity" evidence="1">
    <location>
        <begin position="336"/>
        <end position="351"/>
    </location>
</feature>
<dbReference type="EMBL" id="JAPUFD010000010">
    <property type="protein sequence ID" value="MDI1489674.1"/>
    <property type="molecule type" value="Genomic_DNA"/>
</dbReference>
<organism evidence="2 3">
    <name type="scientific">Ramalina farinacea</name>
    <dbReference type="NCBI Taxonomy" id="258253"/>
    <lineage>
        <taxon>Eukaryota</taxon>
        <taxon>Fungi</taxon>
        <taxon>Dikarya</taxon>
        <taxon>Ascomycota</taxon>
        <taxon>Pezizomycotina</taxon>
        <taxon>Lecanoromycetes</taxon>
        <taxon>OSLEUM clade</taxon>
        <taxon>Lecanoromycetidae</taxon>
        <taxon>Lecanorales</taxon>
        <taxon>Lecanorineae</taxon>
        <taxon>Ramalinaceae</taxon>
        <taxon>Ramalina</taxon>
    </lineage>
</organism>
<evidence type="ECO:0000313" key="2">
    <source>
        <dbReference type="EMBL" id="MDI1489674.1"/>
    </source>
</evidence>
<feature type="region of interest" description="Disordered" evidence="1">
    <location>
        <begin position="287"/>
        <end position="420"/>
    </location>
</feature>
<feature type="region of interest" description="Disordered" evidence="1">
    <location>
        <begin position="185"/>
        <end position="274"/>
    </location>
</feature>
<comment type="caution">
    <text evidence="2">The sequence shown here is derived from an EMBL/GenBank/DDBJ whole genome shotgun (WGS) entry which is preliminary data.</text>
</comment>
<reference evidence="2" key="1">
    <citation type="journal article" date="2023" name="Genome Biol. Evol.">
        <title>First Whole Genome Sequence and Flow Cytometry Genome Size Data for the Lichen-Forming Fungus Ramalina farinacea (Ascomycota).</title>
        <authorList>
            <person name="Llewellyn T."/>
            <person name="Mian S."/>
            <person name="Hill R."/>
            <person name="Leitch I.J."/>
            <person name="Gaya E."/>
        </authorList>
    </citation>
    <scope>NUCLEOTIDE SEQUENCE</scope>
    <source>
        <strain evidence="2">LIQ254RAFAR</strain>
    </source>
</reference>
<feature type="region of interest" description="Disordered" evidence="1">
    <location>
        <begin position="527"/>
        <end position="617"/>
    </location>
</feature>
<feature type="compositionally biased region" description="Basic and acidic residues" evidence="1">
    <location>
        <begin position="362"/>
        <end position="385"/>
    </location>
</feature>
<feature type="compositionally biased region" description="Basic residues" evidence="1">
    <location>
        <begin position="46"/>
        <end position="61"/>
    </location>
</feature>
<feature type="compositionally biased region" description="Polar residues" evidence="1">
    <location>
        <begin position="553"/>
        <end position="568"/>
    </location>
</feature>
<proteinExistence type="predicted"/>
<feature type="compositionally biased region" description="Polar residues" evidence="1">
    <location>
        <begin position="110"/>
        <end position="124"/>
    </location>
</feature>
<evidence type="ECO:0000256" key="1">
    <source>
        <dbReference type="SAM" id="MobiDB-lite"/>
    </source>
</evidence>
<dbReference type="Proteomes" id="UP001161017">
    <property type="component" value="Unassembled WGS sequence"/>
</dbReference>
<keyword evidence="3" id="KW-1185">Reference proteome</keyword>
<protein>
    <submittedName>
        <fullName evidence="2">Uncharacterized protein</fullName>
    </submittedName>
</protein>
<feature type="compositionally biased region" description="Polar residues" evidence="1">
    <location>
        <begin position="287"/>
        <end position="326"/>
    </location>
</feature>
<sequence length="639" mass="68371">MATQLNPKSPGGRPQLTERSPSARSLSKEGPGTGNLNNTHKGSSSKLHKTHTVGHGRHGHNRVPSYGKGLNKLTKLTSIHPAEDSGNAKHHSRSASHTPSISPSALAGKRNSSTTTLNRPSSKGSIKKNASHPNLSHNAPAAKFGNKQKSEKAQIKKSLLKKGTNDAPLQGMARFELGDMDDIAHDDDWTDSGSQSPVIKRTNSRPKTPTTVAPKELPTPDEPPEPRSPRLPDSPPESPRSDGERDGSTLQIGKTRPEVNGTHRNNNTFSHPPDVQAVTNRLISRNGTQAIPTTTSNVSANITPQHVGSPNIGHSNGFANLNQPSMPSDGISRFLSGSKSTSGTGTPGSVSQLQQNLASFDRSSHHSSSPDDKASASKTKADARRAKSAIDLTNGQIRNRDGPVPEKSPSLESTTEPRASLKPKFLQSHLPSPFESARGANPRAGKSYTQLKLNLDREAVSREPPISKHPVLMNVNKGGSVLNMASSIPSSATEMEKRIKRQYAQAQKDVSNSKKYYPDAIVGKIPGRAVRRHEMSERGKERRGRDKGKRDGNTINEDTASGSPQTDGVKSASSNGADEAAAARNGKVRFEVGGARSPDELTRDGGGRLGPDVADDEGVHGMLRRMWMAPEPRVEEMGQ</sequence>
<dbReference type="AlphaFoldDB" id="A0AA43TVQ3"/>